<dbReference type="InterPro" id="IPR000182">
    <property type="entry name" value="GNAT_dom"/>
</dbReference>
<dbReference type="PANTHER" id="PTHR43792">
    <property type="entry name" value="GNAT FAMILY, PUTATIVE (AFU_ORTHOLOGUE AFUA_3G00765)-RELATED-RELATED"/>
    <property type="match status" value="1"/>
</dbReference>
<dbReference type="STRING" id="1397694.GCA_000702585_02996"/>
<organism evidence="2 3">
    <name type="scientific">Exiguobacterium aurantiacum</name>
    <dbReference type="NCBI Taxonomy" id="33987"/>
    <lineage>
        <taxon>Bacteria</taxon>
        <taxon>Bacillati</taxon>
        <taxon>Bacillota</taxon>
        <taxon>Bacilli</taxon>
        <taxon>Bacillales</taxon>
        <taxon>Bacillales Family XII. Incertae Sedis</taxon>
        <taxon>Exiguobacterium</taxon>
    </lineage>
</organism>
<dbReference type="AlphaFoldDB" id="A0A377FW93"/>
<dbReference type="InterPro" id="IPR016181">
    <property type="entry name" value="Acyl_CoA_acyltransferase"/>
</dbReference>
<dbReference type="Gene3D" id="3.40.630.30">
    <property type="match status" value="1"/>
</dbReference>
<accession>A0A377FW93</accession>
<dbReference type="Pfam" id="PF13302">
    <property type="entry name" value="Acetyltransf_3"/>
    <property type="match status" value="1"/>
</dbReference>
<dbReference type="CDD" id="cd04301">
    <property type="entry name" value="NAT_SF"/>
    <property type="match status" value="1"/>
</dbReference>
<reference evidence="2 3" key="1">
    <citation type="submission" date="2018-06" db="EMBL/GenBank/DDBJ databases">
        <authorList>
            <consortium name="Pathogen Informatics"/>
            <person name="Doyle S."/>
        </authorList>
    </citation>
    <scope>NUCLEOTIDE SEQUENCE [LARGE SCALE GENOMIC DNA]</scope>
    <source>
        <strain evidence="2 3">NCTC13163</strain>
    </source>
</reference>
<dbReference type="PROSITE" id="PS51186">
    <property type="entry name" value="GNAT"/>
    <property type="match status" value="1"/>
</dbReference>
<name>A0A377FW93_9BACL</name>
<dbReference type="GO" id="GO:0016747">
    <property type="term" value="F:acyltransferase activity, transferring groups other than amino-acyl groups"/>
    <property type="evidence" value="ECO:0007669"/>
    <property type="project" value="InterPro"/>
</dbReference>
<dbReference type="PANTHER" id="PTHR43792:SF1">
    <property type="entry name" value="N-ACETYLTRANSFERASE DOMAIN-CONTAINING PROTEIN"/>
    <property type="match status" value="1"/>
</dbReference>
<sequence length="185" mass="21680">MKHVELHSERLRLEPYTIADFYFVKSLLQDPRVMRFISPDGKPYTDEQTIEWFERQLARYKTGRQTGLLKLMTFESDEPIGHAGTLLHELDGNIELEVGYWLAPKHWHMGYGREAAARLMQHAFEEGEKDIISLIHPDNVPSQRVAKANGLHWDRDTEYEGMLVSVYAGDLERLCRHIQRQEMSR</sequence>
<proteinExistence type="predicted"/>
<dbReference type="EMBL" id="UGGP01000001">
    <property type="protein sequence ID" value="STO09112.1"/>
    <property type="molecule type" value="Genomic_DNA"/>
</dbReference>
<keyword evidence="2" id="KW-0808">Transferase</keyword>
<evidence type="ECO:0000259" key="1">
    <source>
        <dbReference type="PROSITE" id="PS51186"/>
    </source>
</evidence>
<evidence type="ECO:0000313" key="3">
    <source>
        <dbReference type="Proteomes" id="UP000254060"/>
    </source>
</evidence>
<gene>
    <name evidence="2" type="ORF">NCTC13163_02511</name>
</gene>
<dbReference type="InterPro" id="IPR051531">
    <property type="entry name" value="N-acetyltransferase"/>
</dbReference>
<protein>
    <submittedName>
        <fullName evidence="2">Anhydro-N-acetylmuramic acid kinase</fullName>
    </submittedName>
</protein>
<feature type="domain" description="N-acetyltransferase" evidence="1">
    <location>
        <begin position="11"/>
        <end position="176"/>
    </location>
</feature>
<dbReference type="SUPFAM" id="SSF55729">
    <property type="entry name" value="Acyl-CoA N-acyltransferases (Nat)"/>
    <property type="match status" value="1"/>
</dbReference>
<dbReference type="OrthoDB" id="9798081at2"/>
<evidence type="ECO:0000313" key="2">
    <source>
        <dbReference type="EMBL" id="STO09112.1"/>
    </source>
</evidence>
<keyword evidence="2" id="KW-0418">Kinase</keyword>
<dbReference type="GO" id="GO:0016301">
    <property type="term" value="F:kinase activity"/>
    <property type="evidence" value="ECO:0007669"/>
    <property type="project" value="UniProtKB-KW"/>
</dbReference>
<dbReference type="Proteomes" id="UP000254060">
    <property type="component" value="Unassembled WGS sequence"/>
</dbReference>
<dbReference type="RefSeq" id="WP_029336006.1">
    <property type="nucleotide sequence ID" value="NZ_UGGP01000001.1"/>
</dbReference>